<dbReference type="Proteomes" id="UP000663829">
    <property type="component" value="Unassembled WGS sequence"/>
</dbReference>
<protein>
    <recommendedName>
        <fullName evidence="4">B box-type domain-containing protein</fullName>
    </recommendedName>
</protein>
<evidence type="ECO:0000313" key="1">
    <source>
        <dbReference type="EMBL" id="CAF1602196.1"/>
    </source>
</evidence>
<comment type="caution">
    <text evidence="1">The sequence shown here is derived from an EMBL/GenBank/DDBJ whole genome shotgun (WGS) entry which is preliminary data.</text>
</comment>
<proteinExistence type="predicted"/>
<dbReference type="AlphaFoldDB" id="A0A816AV48"/>
<sequence>MSFITTSENIHCKLCTKGNILCKGCQTTFSNNHFQRLQQELGVQLDDLSNICNSLHNPLLSSTTNNNKQQTNLIEKIDQWEEETKQKITLVAIEARQKVEQNINEILDKRNKDIGLISDEIREIEYITISTLKLDIEIKKEINWLSMIKVVETKVNLNQLETMKPRTIIDFQSNGKWNILGCSNKTFLQYISGLNQLHFYNDNGDNDEPIHWSINEHIKDICWSSHLNQYILLTPTQLYTMNNREINQSHPIPSQSESKLLSCTCSNQTLLLSYDSGQYE</sequence>
<dbReference type="Proteomes" id="UP000681722">
    <property type="component" value="Unassembled WGS sequence"/>
</dbReference>
<keyword evidence="3" id="KW-1185">Reference proteome</keyword>
<evidence type="ECO:0000313" key="2">
    <source>
        <dbReference type="EMBL" id="CAF4480075.1"/>
    </source>
</evidence>
<dbReference type="EMBL" id="CAJNOQ010036011">
    <property type="protein sequence ID" value="CAF1602196.1"/>
    <property type="molecule type" value="Genomic_DNA"/>
</dbReference>
<evidence type="ECO:0008006" key="4">
    <source>
        <dbReference type="Google" id="ProtNLM"/>
    </source>
</evidence>
<accession>A0A816AV48</accession>
<feature type="non-terminal residue" evidence="1">
    <location>
        <position position="1"/>
    </location>
</feature>
<organism evidence="1 3">
    <name type="scientific">Didymodactylos carnosus</name>
    <dbReference type="NCBI Taxonomy" id="1234261"/>
    <lineage>
        <taxon>Eukaryota</taxon>
        <taxon>Metazoa</taxon>
        <taxon>Spiralia</taxon>
        <taxon>Gnathifera</taxon>
        <taxon>Rotifera</taxon>
        <taxon>Eurotatoria</taxon>
        <taxon>Bdelloidea</taxon>
        <taxon>Philodinida</taxon>
        <taxon>Philodinidae</taxon>
        <taxon>Didymodactylos</taxon>
    </lineage>
</organism>
<name>A0A816AV48_9BILA</name>
<dbReference type="EMBL" id="CAJOBC010102463">
    <property type="protein sequence ID" value="CAF4480075.1"/>
    <property type="molecule type" value="Genomic_DNA"/>
</dbReference>
<reference evidence="1" key="1">
    <citation type="submission" date="2021-02" db="EMBL/GenBank/DDBJ databases">
        <authorList>
            <person name="Nowell W R."/>
        </authorList>
    </citation>
    <scope>NUCLEOTIDE SEQUENCE</scope>
</reference>
<evidence type="ECO:0000313" key="3">
    <source>
        <dbReference type="Proteomes" id="UP000663829"/>
    </source>
</evidence>
<gene>
    <name evidence="1" type="ORF">GPM918_LOCUS42520</name>
    <name evidence="2" type="ORF">SRO942_LOCUS43776</name>
</gene>